<sequence>MQIRIYFFVIALFFVAGSSQAQQQICKSTTIVASTNHLVGGSDGTVTDSKTKLMWKRCPEGFNYSSANNTCAAAAGTASLYTWSNALARPGVANATKFANYENWRLPNIKELQSIVEEQCYNPAINLTIFPSTSISSVWSNSPLPDASNAWYINFYFAEMLYGSLSSENLGVRLVRDMQ</sequence>
<protein>
    <recommendedName>
        <fullName evidence="2">Lcl C-terminal domain-containing protein</fullName>
    </recommendedName>
</protein>
<dbReference type="Proteomes" id="UP000316238">
    <property type="component" value="Unassembled WGS sequence"/>
</dbReference>
<keyword evidence="4" id="KW-1185">Reference proteome</keyword>
<keyword evidence="1" id="KW-0732">Signal</keyword>
<evidence type="ECO:0000256" key="1">
    <source>
        <dbReference type="SAM" id="SignalP"/>
    </source>
</evidence>
<comment type="caution">
    <text evidence="3">The sequence shown here is derived from an EMBL/GenBank/DDBJ whole genome shotgun (WGS) entry which is preliminary data.</text>
</comment>
<evidence type="ECO:0000313" key="4">
    <source>
        <dbReference type="Proteomes" id="UP000316238"/>
    </source>
</evidence>
<dbReference type="PANTHER" id="PTHR35812:SF1">
    <property type="entry name" value="LIPOPROTEIN"/>
    <property type="match status" value="1"/>
</dbReference>
<feature type="chain" id="PRO_5022117621" description="Lcl C-terminal domain-containing protein" evidence="1">
    <location>
        <begin position="22"/>
        <end position="179"/>
    </location>
</feature>
<proteinExistence type="predicted"/>
<dbReference type="InterPro" id="IPR011460">
    <property type="entry name" value="Lcl_C"/>
</dbReference>
<evidence type="ECO:0000259" key="2">
    <source>
        <dbReference type="Pfam" id="PF07603"/>
    </source>
</evidence>
<dbReference type="PANTHER" id="PTHR35812">
    <property type="entry name" value="LIPOPROTEIN"/>
    <property type="match status" value="1"/>
</dbReference>
<accession>A0A521FYR1</accession>
<name>A0A521FYR1_9BACT</name>
<organism evidence="3 4">
    <name type="scientific">Candidatus Electronema aureum</name>
    <dbReference type="NCBI Taxonomy" id="2005002"/>
    <lineage>
        <taxon>Bacteria</taxon>
        <taxon>Pseudomonadati</taxon>
        <taxon>Thermodesulfobacteriota</taxon>
        <taxon>Desulfobulbia</taxon>
        <taxon>Desulfobulbales</taxon>
        <taxon>Desulfobulbaceae</taxon>
        <taxon>Candidatus Electronema</taxon>
    </lineage>
</organism>
<dbReference type="EMBL" id="NQJD01000050">
    <property type="protein sequence ID" value="TAA73907.1"/>
    <property type="molecule type" value="Genomic_DNA"/>
</dbReference>
<gene>
    <name evidence="3" type="ORF">CDV28_15010</name>
</gene>
<feature type="domain" description="Lcl C-terminal" evidence="2">
    <location>
        <begin position="44"/>
        <end position="176"/>
    </location>
</feature>
<dbReference type="AlphaFoldDB" id="A0A521FYR1"/>
<reference evidence="3" key="1">
    <citation type="submission" date="2017-07" db="EMBL/GenBank/DDBJ databases">
        <title>The cable genome - Insights into the physiology and evolution of filamentous bacteria capable of sulfide oxidation via long distance electron transfer.</title>
        <authorList>
            <person name="Thorup C."/>
            <person name="Bjerg J.T."/>
            <person name="Schreiber L."/>
            <person name="Nielsen L.P."/>
            <person name="Kjeldsen K.U."/>
            <person name="Boesen T."/>
            <person name="Boggild A."/>
            <person name="Meysman F."/>
            <person name="Geelhoed J."/>
            <person name="Schramm A."/>
        </authorList>
    </citation>
    <scope>NUCLEOTIDE SEQUENCE [LARGE SCALE GENOMIC DNA]</scope>
    <source>
        <strain evidence="3">GS</strain>
    </source>
</reference>
<evidence type="ECO:0000313" key="3">
    <source>
        <dbReference type="EMBL" id="TAA73907.1"/>
    </source>
</evidence>
<feature type="signal peptide" evidence="1">
    <location>
        <begin position="1"/>
        <end position="21"/>
    </location>
</feature>
<dbReference type="Pfam" id="PF07603">
    <property type="entry name" value="Lcl_C"/>
    <property type="match status" value="1"/>
</dbReference>